<evidence type="ECO:0000313" key="1">
    <source>
        <dbReference type="EMBL" id="RNA35277.1"/>
    </source>
</evidence>
<comment type="caution">
    <text evidence="1">The sequence shown here is derived from an EMBL/GenBank/DDBJ whole genome shotgun (WGS) entry which is preliminary data.</text>
</comment>
<keyword evidence="2" id="KW-1185">Reference proteome</keyword>
<accession>A0A3M7SI43</accession>
<name>A0A3M7SI43_BRAPC</name>
<protein>
    <submittedName>
        <fullName evidence="1">Uncharacterized protein</fullName>
    </submittedName>
</protein>
<dbReference type="AlphaFoldDB" id="A0A3M7SI43"/>
<reference evidence="1 2" key="1">
    <citation type="journal article" date="2018" name="Sci. Rep.">
        <title>Genomic signatures of local adaptation to the degree of environmental predictability in rotifers.</title>
        <authorList>
            <person name="Franch-Gras L."/>
            <person name="Hahn C."/>
            <person name="Garcia-Roger E.M."/>
            <person name="Carmona M.J."/>
            <person name="Serra M."/>
            <person name="Gomez A."/>
        </authorList>
    </citation>
    <scope>NUCLEOTIDE SEQUENCE [LARGE SCALE GENOMIC DNA]</scope>
    <source>
        <strain evidence="1">HYR1</strain>
    </source>
</reference>
<sequence length="114" mass="13630">MTGAKCLSIDQFRKERRNTGFIFINQLDNQWNRMTQSSRYISFAKFKKSIRDMPYDAQYWKDLTVNYNAVLFHQPLGKRKKSKRREYSKGGKKENTDLIYITKHLLGTDKQINK</sequence>
<dbReference type="Proteomes" id="UP000276133">
    <property type="component" value="Unassembled WGS sequence"/>
</dbReference>
<evidence type="ECO:0000313" key="2">
    <source>
        <dbReference type="Proteomes" id="UP000276133"/>
    </source>
</evidence>
<dbReference type="EMBL" id="REGN01001346">
    <property type="protein sequence ID" value="RNA35277.1"/>
    <property type="molecule type" value="Genomic_DNA"/>
</dbReference>
<proteinExistence type="predicted"/>
<organism evidence="1 2">
    <name type="scientific">Brachionus plicatilis</name>
    <name type="common">Marine rotifer</name>
    <name type="synonym">Brachionus muelleri</name>
    <dbReference type="NCBI Taxonomy" id="10195"/>
    <lineage>
        <taxon>Eukaryota</taxon>
        <taxon>Metazoa</taxon>
        <taxon>Spiralia</taxon>
        <taxon>Gnathifera</taxon>
        <taxon>Rotifera</taxon>
        <taxon>Eurotatoria</taxon>
        <taxon>Monogononta</taxon>
        <taxon>Pseudotrocha</taxon>
        <taxon>Ploima</taxon>
        <taxon>Brachionidae</taxon>
        <taxon>Brachionus</taxon>
    </lineage>
</organism>
<gene>
    <name evidence="1" type="ORF">BpHYR1_024765</name>
</gene>